<reference evidence="9 10" key="1">
    <citation type="journal article" date="2015" name="Stand. Genomic Sci.">
        <title>Genomic Encyclopedia of Bacterial and Archaeal Type Strains, Phase III: the genomes of soil and plant-associated and newly described type strains.</title>
        <authorList>
            <person name="Whitman W.B."/>
            <person name="Woyke T."/>
            <person name="Klenk H.P."/>
            <person name="Zhou Y."/>
            <person name="Lilburn T.G."/>
            <person name="Beck B.J."/>
            <person name="De Vos P."/>
            <person name="Vandamme P."/>
            <person name="Eisen J.A."/>
            <person name="Garrity G."/>
            <person name="Hugenholtz P."/>
            <person name="Kyrpides N.C."/>
        </authorList>
    </citation>
    <scope>NUCLEOTIDE SEQUENCE [LARGE SCALE GENOMIC DNA]</scope>
    <source>
        <strain evidence="9 10">CV2</strain>
    </source>
</reference>
<name>A0A4Q7LVT3_9MICO</name>
<dbReference type="NCBIfam" id="TIGR01198">
    <property type="entry name" value="pgl"/>
    <property type="match status" value="1"/>
</dbReference>
<evidence type="ECO:0000256" key="3">
    <source>
        <dbReference type="ARBA" id="ARBA00004961"/>
    </source>
</evidence>
<evidence type="ECO:0000256" key="5">
    <source>
        <dbReference type="ARBA" id="ARBA00013198"/>
    </source>
</evidence>
<dbReference type="GO" id="GO:0006098">
    <property type="term" value="P:pentose-phosphate shunt"/>
    <property type="evidence" value="ECO:0007669"/>
    <property type="project" value="UniProtKB-UniPathway"/>
</dbReference>
<dbReference type="EMBL" id="SGWW01000001">
    <property type="protein sequence ID" value="RZS58851.1"/>
    <property type="molecule type" value="Genomic_DNA"/>
</dbReference>
<dbReference type="PANTHER" id="PTHR11054:SF0">
    <property type="entry name" value="6-PHOSPHOGLUCONOLACTONASE"/>
    <property type="match status" value="1"/>
</dbReference>
<keyword evidence="10" id="KW-1185">Reference proteome</keyword>
<dbReference type="InterPro" id="IPR037171">
    <property type="entry name" value="NagB/RpiA_transferase-like"/>
</dbReference>
<evidence type="ECO:0000256" key="6">
    <source>
        <dbReference type="ARBA" id="ARBA00020337"/>
    </source>
</evidence>
<dbReference type="CDD" id="cd01400">
    <property type="entry name" value="6PGL"/>
    <property type="match status" value="1"/>
</dbReference>
<comment type="function">
    <text evidence="2 7">Hydrolysis of 6-phosphogluconolactone to 6-phosphogluconate.</text>
</comment>
<dbReference type="EC" id="3.1.1.31" evidence="5 7"/>
<dbReference type="Gene3D" id="3.40.50.1360">
    <property type="match status" value="1"/>
</dbReference>
<feature type="domain" description="Glucosamine/galactosamine-6-phosphate isomerase" evidence="8">
    <location>
        <begin position="11"/>
        <end position="234"/>
    </location>
</feature>
<comment type="catalytic activity">
    <reaction evidence="1 7">
        <text>6-phospho-D-glucono-1,5-lactone + H2O = 6-phospho-D-gluconate + H(+)</text>
        <dbReference type="Rhea" id="RHEA:12556"/>
        <dbReference type="ChEBI" id="CHEBI:15377"/>
        <dbReference type="ChEBI" id="CHEBI:15378"/>
        <dbReference type="ChEBI" id="CHEBI:57955"/>
        <dbReference type="ChEBI" id="CHEBI:58759"/>
        <dbReference type="EC" id="3.1.1.31"/>
    </reaction>
</comment>
<dbReference type="Pfam" id="PF01182">
    <property type="entry name" value="Glucosamine_iso"/>
    <property type="match status" value="1"/>
</dbReference>
<evidence type="ECO:0000256" key="1">
    <source>
        <dbReference type="ARBA" id="ARBA00000832"/>
    </source>
</evidence>
<sequence>MTTDRRVLVHPDRATLAGSVAARFVTKLIDLIDDEGEAHVVLTGGSVGIEVLAAIAHSPARDSIDWDAVHLWWGDERWLPRGDADRNETQARTALIDHIAIPAENVHPFPASDEGLELDAAAEAYAAELARFGRDGAEHPRFAIMFLGVGPDGHIASLFPERPGPLVSDRTVIAVHDSPKPPAGRLSLTVPVIRATERVWLVLAGADKAPALGLALAEADPASVPAAAALGTKRTVFFVDTEAAADVPESLRTPPSYWTGAMETHDWMPSSWEPSDYRRS</sequence>
<proteinExistence type="inferred from homology"/>
<comment type="pathway">
    <text evidence="3 7">Carbohydrate degradation; pentose phosphate pathway; D-ribulose 5-phosphate from D-glucose 6-phosphate (oxidative stage): step 2/3.</text>
</comment>
<evidence type="ECO:0000259" key="8">
    <source>
        <dbReference type="Pfam" id="PF01182"/>
    </source>
</evidence>
<dbReference type="UniPathway" id="UPA00115">
    <property type="reaction ID" value="UER00409"/>
</dbReference>
<evidence type="ECO:0000256" key="2">
    <source>
        <dbReference type="ARBA" id="ARBA00002681"/>
    </source>
</evidence>
<comment type="caution">
    <text evidence="9">The sequence shown here is derived from an EMBL/GenBank/DDBJ whole genome shotgun (WGS) entry which is preliminary data.</text>
</comment>
<comment type="similarity">
    <text evidence="4 7">Belongs to the glucosamine/galactosamine-6-phosphate isomerase family. 6-phosphogluconolactonase subfamily.</text>
</comment>
<evidence type="ECO:0000313" key="10">
    <source>
        <dbReference type="Proteomes" id="UP000293519"/>
    </source>
</evidence>
<dbReference type="RefSeq" id="WP_130483996.1">
    <property type="nucleotide sequence ID" value="NZ_SGWW01000001.1"/>
</dbReference>
<protein>
    <recommendedName>
        <fullName evidence="6 7">6-phosphogluconolactonase</fullName>
        <shortName evidence="7">6PGL</shortName>
        <ecNumber evidence="5 7">3.1.1.31</ecNumber>
    </recommendedName>
</protein>
<keyword evidence="7" id="KW-0378">Hydrolase</keyword>
<dbReference type="GO" id="GO:0005975">
    <property type="term" value="P:carbohydrate metabolic process"/>
    <property type="evidence" value="ECO:0007669"/>
    <property type="project" value="UniProtKB-UniRule"/>
</dbReference>
<organism evidence="9 10">
    <name type="scientific">Microcella putealis</name>
    <dbReference type="NCBI Taxonomy" id="337005"/>
    <lineage>
        <taxon>Bacteria</taxon>
        <taxon>Bacillati</taxon>
        <taxon>Actinomycetota</taxon>
        <taxon>Actinomycetes</taxon>
        <taxon>Micrococcales</taxon>
        <taxon>Microbacteriaceae</taxon>
        <taxon>Microcella</taxon>
    </lineage>
</organism>
<dbReference type="InterPro" id="IPR005900">
    <property type="entry name" value="6-phosphogluconolactonase_DevB"/>
</dbReference>
<dbReference type="SUPFAM" id="SSF100950">
    <property type="entry name" value="NagB/RpiA/CoA transferase-like"/>
    <property type="match status" value="1"/>
</dbReference>
<dbReference type="GO" id="GO:0017057">
    <property type="term" value="F:6-phosphogluconolactonase activity"/>
    <property type="evidence" value="ECO:0007669"/>
    <property type="project" value="UniProtKB-UniRule"/>
</dbReference>
<evidence type="ECO:0000256" key="7">
    <source>
        <dbReference type="RuleBase" id="RU365095"/>
    </source>
</evidence>
<accession>A0A4Q7LVT3</accession>
<dbReference type="PANTHER" id="PTHR11054">
    <property type="entry name" value="6-PHOSPHOGLUCONOLACTONASE"/>
    <property type="match status" value="1"/>
</dbReference>
<evidence type="ECO:0000256" key="4">
    <source>
        <dbReference type="ARBA" id="ARBA00010662"/>
    </source>
</evidence>
<dbReference type="Proteomes" id="UP000293519">
    <property type="component" value="Unassembled WGS sequence"/>
</dbReference>
<dbReference type="InterPro" id="IPR039104">
    <property type="entry name" value="6PGL"/>
</dbReference>
<dbReference type="OrthoDB" id="9810967at2"/>
<dbReference type="InterPro" id="IPR006148">
    <property type="entry name" value="Glc/Gal-6P_isomerase"/>
</dbReference>
<gene>
    <name evidence="7" type="primary">pgl</name>
    <name evidence="9" type="ORF">EV141_0059</name>
</gene>
<dbReference type="AlphaFoldDB" id="A0A4Q7LVT3"/>
<evidence type="ECO:0000313" key="9">
    <source>
        <dbReference type="EMBL" id="RZS58851.1"/>
    </source>
</evidence>